<evidence type="ECO:0008006" key="5">
    <source>
        <dbReference type="Google" id="ProtNLM"/>
    </source>
</evidence>
<feature type="chain" id="PRO_5032861527" description="DUF4148 domain-containing protein" evidence="2">
    <location>
        <begin position="22"/>
        <end position="91"/>
    </location>
</feature>
<reference evidence="3 4" key="1">
    <citation type="submission" date="2020-08" db="EMBL/GenBank/DDBJ databases">
        <title>Genomic Encyclopedia of Type Strains, Phase IV (KMG-IV): sequencing the most valuable type-strain genomes for metagenomic binning, comparative biology and taxonomic classification.</title>
        <authorList>
            <person name="Goeker M."/>
        </authorList>
    </citation>
    <scope>NUCLEOTIDE SEQUENCE [LARGE SCALE GENOMIC DNA]</scope>
    <source>
        <strain evidence="3 4">DSM 23240</strain>
    </source>
</reference>
<evidence type="ECO:0000313" key="3">
    <source>
        <dbReference type="EMBL" id="MBB5200698.1"/>
    </source>
</evidence>
<evidence type="ECO:0000313" key="4">
    <source>
        <dbReference type="Proteomes" id="UP000571084"/>
    </source>
</evidence>
<dbReference type="InterPro" id="IPR025421">
    <property type="entry name" value="DUF4148"/>
</dbReference>
<accession>A0A840RUG6</accession>
<keyword evidence="2" id="KW-0732">Signal</keyword>
<dbReference type="AlphaFoldDB" id="A0A840RUG6"/>
<evidence type="ECO:0000256" key="2">
    <source>
        <dbReference type="SAM" id="SignalP"/>
    </source>
</evidence>
<dbReference type="Pfam" id="PF13663">
    <property type="entry name" value="DUF4148"/>
    <property type="match status" value="1"/>
</dbReference>
<feature type="region of interest" description="Disordered" evidence="1">
    <location>
        <begin position="56"/>
        <end position="91"/>
    </location>
</feature>
<comment type="caution">
    <text evidence="3">The sequence shown here is derived from an EMBL/GenBank/DDBJ whole genome shotgun (WGS) entry which is preliminary data.</text>
</comment>
<dbReference type="EMBL" id="JACHHQ010000005">
    <property type="protein sequence ID" value="MBB5200698.1"/>
    <property type="molecule type" value="Genomic_DNA"/>
</dbReference>
<dbReference type="Proteomes" id="UP000571084">
    <property type="component" value="Unassembled WGS sequence"/>
</dbReference>
<organism evidence="3 4">
    <name type="scientific">Glaciimonas immobilis</name>
    <dbReference type="NCBI Taxonomy" id="728004"/>
    <lineage>
        <taxon>Bacteria</taxon>
        <taxon>Pseudomonadati</taxon>
        <taxon>Pseudomonadota</taxon>
        <taxon>Betaproteobacteria</taxon>
        <taxon>Burkholderiales</taxon>
        <taxon>Oxalobacteraceae</taxon>
        <taxon>Glaciimonas</taxon>
    </lineage>
</organism>
<gene>
    <name evidence="3" type="ORF">HNR39_002540</name>
</gene>
<name>A0A840RUG6_9BURK</name>
<feature type="compositionally biased region" description="Polar residues" evidence="1">
    <location>
        <begin position="71"/>
        <end position="91"/>
    </location>
</feature>
<dbReference type="RefSeq" id="WP_168055831.1">
    <property type="nucleotide sequence ID" value="NZ_JAAOZT010000007.1"/>
</dbReference>
<feature type="signal peptide" evidence="2">
    <location>
        <begin position="1"/>
        <end position="21"/>
    </location>
</feature>
<proteinExistence type="predicted"/>
<protein>
    <recommendedName>
        <fullName evidence="5">DUF4148 domain-containing protein</fullName>
    </recommendedName>
</protein>
<evidence type="ECO:0000256" key="1">
    <source>
        <dbReference type="SAM" id="MobiDB-lite"/>
    </source>
</evidence>
<keyword evidence="4" id="KW-1185">Reference proteome</keyword>
<sequence>MNTKQLIAGLVVLVAAGSAFAVKPYPAEDHFVSTKTRADVTAELVSAEANGLMQESHASYPVLPSEKNPLTRAQVQQQVSEKSDTSVNTGN</sequence>